<organism evidence="1 2">
    <name type="scientific">Romanomermis culicivorax</name>
    <name type="common">Nematode worm</name>
    <dbReference type="NCBI Taxonomy" id="13658"/>
    <lineage>
        <taxon>Eukaryota</taxon>
        <taxon>Metazoa</taxon>
        <taxon>Ecdysozoa</taxon>
        <taxon>Nematoda</taxon>
        <taxon>Enoplea</taxon>
        <taxon>Dorylaimia</taxon>
        <taxon>Mermithida</taxon>
        <taxon>Mermithoidea</taxon>
        <taxon>Mermithidae</taxon>
        <taxon>Romanomermis</taxon>
    </lineage>
</organism>
<proteinExistence type="predicted"/>
<keyword evidence="1" id="KW-1185">Reference proteome</keyword>
<reference evidence="2" key="1">
    <citation type="submission" date="2022-11" db="UniProtKB">
        <authorList>
            <consortium name="WormBaseParasite"/>
        </authorList>
    </citation>
    <scope>IDENTIFICATION</scope>
</reference>
<evidence type="ECO:0000313" key="1">
    <source>
        <dbReference type="Proteomes" id="UP000887565"/>
    </source>
</evidence>
<evidence type="ECO:0000313" key="2">
    <source>
        <dbReference type="WBParaSite" id="nRc.2.0.1.t17898-RA"/>
    </source>
</evidence>
<protein>
    <submittedName>
        <fullName evidence="2">Uncharacterized protein</fullName>
    </submittedName>
</protein>
<dbReference type="WBParaSite" id="nRc.2.0.1.t17898-RA">
    <property type="protein sequence ID" value="nRc.2.0.1.t17898-RA"/>
    <property type="gene ID" value="nRc.2.0.1.g17898"/>
</dbReference>
<dbReference type="AlphaFoldDB" id="A0A915IV04"/>
<name>A0A915IV04_ROMCU</name>
<sequence>MGGTSEDENLKLANQRRCSASYSYVRDNLLKWISEITTCSMAQGALGFNGGWRMEYFVMTRFV</sequence>
<accession>A0A915IV04</accession>
<dbReference type="Proteomes" id="UP000887565">
    <property type="component" value="Unplaced"/>
</dbReference>